<dbReference type="InterPro" id="IPR029044">
    <property type="entry name" value="Nucleotide-diphossugar_trans"/>
</dbReference>
<dbReference type="Proteomes" id="UP000314011">
    <property type="component" value="Unassembled WGS sequence"/>
</dbReference>
<dbReference type="InterPro" id="IPR050834">
    <property type="entry name" value="Glycosyltransf_2"/>
</dbReference>
<name>A0A5C5GGW5_9RHOB</name>
<dbReference type="EMBL" id="VFFF01000001">
    <property type="protein sequence ID" value="TNY33998.1"/>
    <property type="molecule type" value="Genomic_DNA"/>
</dbReference>
<dbReference type="PANTHER" id="PTHR43685:SF3">
    <property type="entry name" value="SLR2126 PROTEIN"/>
    <property type="match status" value="1"/>
</dbReference>
<dbReference type="Gene3D" id="3.90.550.10">
    <property type="entry name" value="Spore Coat Polysaccharide Biosynthesis Protein SpsA, Chain A"/>
    <property type="match status" value="1"/>
</dbReference>
<feature type="domain" description="Glycosyltransferase 2-like" evidence="2">
    <location>
        <begin position="40"/>
        <end position="175"/>
    </location>
</feature>
<dbReference type="InterPro" id="IPR001173">
    <property type="entry name" value="Glyco_trans_2-like"/>
</dbReference>
<feature type="compositionally biased region" description="Basic and acidic residues" evidence="1">
    <location>
        <begin position="21"/>
        <end position="30"/>
    </location>
</feature>
<keyword evidence="4" id="KW-1185">Reference proteome</keyword>
<evidence type="ECO:0000259" key="2">
    <source>
        <dbReference type="Pfam" id="PF00535"/>
    </source>
</evidence>
<dbReference type="SUPFAM" id="SSF53448">
    <property type="entry name" value="Nucleotide-diphospho-sugar transferases"/>
    <property type="match status" value="1"/>
</dbReference>
<dbReference type="GO" id="GO:0016740">
    <property type="term" value="F:transferase activity"/>
    <property type="evidence" value="ECO:0007669"/>
    <property type="project" value="UniProtKB-KW"/>
</dbReference>
<organism evidence="3 4">
    <name type="scientific">Pelagovum pacificum</name>
    <dbReference type="NCBI Taxonomy" id="2588711"/>
    <lineage>
        <taxon>Bacteria</taxon>
        <taxon>Pseudomonadati</taxon>
        <taxon>Pseudomonadota</taxon>
        <taxon>Alphaproteobacteria</taxon>
        <taxon>Rhodobacterales</taxon>
        <taxon>Paracoccaceae</taxon>
        <taxon>Pelagovum</taxon>
    </lineage>
</organism>
<accession>A0A5C5GGW5</accession>
<reference evidence="3 4" key="1">
    <citation type="submission" date="2019-06" db="EMBL/GenBank/DDBJ databases">
        <title>Genome of new Rhodobacteraceae sp. SM1903.</title>
        <authorList>
            <person name="Ren X."/>
        </authorList>
    </citation>
    <scope>NUCLEOTIDE SEQUENCE [LARGE SCALE GENOMIC DNA]</scope>
    <source>
        <strain evidence="3 4">SM1903</strain>
    </source>
</reference>
<evidence type="ECO:0000313" key="4">
    <source>
        <dbReference type="Proteomes" id="UP000314011"/>
    </source>
</evidence>
<sequence>MRRSRRARSALLGAQQPGGRAADRGDARRGGDAVTDLTVSVVVVSRGRPDALARCIAGIVRLHYPSFEIVVVADRPGRRKLDTLPDVFNRIKIVACDEANISVARNLGIAHAAGEIVAFIDDDAVPEPLWLDHLVQGFGDPRVEAATGYVIGPDGINFQHRITEARPDGTGRPIRTDGKTIRLLQPSEDGAIKTEGTNMAFRRDTLLELGGFDPVFRFYLDETDLDMRVALAGGITAAAPLAQVHHAMAGSAQRRDDRVPSSLTDVGRSLAVFVRRYLSDGEWARAGRAERQRRRKSLISHMVAGRIEPRDVRRILSTFDAGWSEGSKLEPDPIPLLRSEDAEFLGFRASVRQPGHRIVAGRTWQSREKHADALRLAEQGWTVTLFLISPTSRPHHAAYANKMYWCQRGGLFGRSTRQEPHRRSWRFDARIRAEQLRLSPVRGSPPAEVDKH</sequence>
<dbReference type="AlphaFoldDB" id="A0A5C5GGW5"/>
<dbReference type="OrthoDB" id="153025at2"/>
<comment type="caution">
    <text evidence="3">The sequence shown here is derived from an EMBL/GenBank/DDBJ whole genome shotgun (WGS) entry which is preliminary data.</text>
</comment>
<proteinExistence type="predicted"/>
<dbReference type="Pfam" id="PF00535">
    <property type="entry name" value="Glycos_transf_2"/>
    <property type="match status" value="1"/>
</dbReference>
<evidence type="ECO:0000313" key="3">
    <source>
        <dbReference type="EMBL" id="TNY33998.1"/>
    </source>
</evidence>
<protein>
    <submittedName>
        <fullName evidence="3">Glycosyltransferase family 2 protein</fullName>
    </submittedName>
</protein>
<dbReference type="PANTHER" id="PTHR43685">
    <property type="entry name" value="GLYCOSYLTRANSFERASE"/>
    <property type="match status" value="1"/>
</dbReference>
<feature type="region of interest" description="Disordered" evidence="1">
    <location>
        <begin position="1"/>
        <end position="30"/>
    </location>
</feature>
<gene>
    <name evidence="3" type="ORF">FHY64_12265</name>
</gene>
<keyword evidence="3" id="KW-0808">Transferase</keyword>
<evidence type="ECO:0000256" key="1">
    <source>
        <dbReference type="SAM" id="MobiDB-lite"/>
    </source>
</evidence>